<dbReference type="EMBL" id="LC528600">
    <property type="protein sequence ID" value="BCB22634.1"/>
    <property type="molecule type" value="Genomic_DNA"/>
</dbReference>
<dbReference type="Pfam" id="PF13439">
    <property type="entry name" value="Glyco_transf_4"/>
    <property type="match status" value="1"/>
</dbReference>
<proteinExistence type="predicted"/>
<dbReference type="CDD" id="cd03811">
    <property type="entry name" value="GT4_GT28_WabH-like"/>
    <property type="match status" value="1"/>
</dbReference>
<dbReference type="PANTHER" id="PTHR12526:SF630">
    <property type="entry name" value="GLYCOSYLTRANSFERASE"/>
    <property type="match status" value="1"/>
</dbReference>
<dbReference type="InterPro" id="IPR001296">
    <property type="entry name" value="Glyco_trans_1"/>
</dbReference>
<dbReference type="GO" id="GO:0016757">
    <property type="term" value="F:glycosyltransferase activity"/>
    <property type="evidence" value="ECO:0007669"/>
    <property type="project" value="InterPro"/>
</dbReference>
<dbReference type="PANTHER" id="PTHR12526">
    <property type="entry name" value="GLYCOSYLTRANSFERASE"/>
    <property type="match status" value="1"/>
</dbReference>
<dbReference type="SUPFAM" id="SSF53756">
    <property type="entry name" value="UDP-Glycosyltransferase/glycogen phosphorylase"/>
    <property type="match status" value="1"/>
</dbReference>
<protein>
    <submittedName>
        <fullName evidence="3">Glycosyltransferase</fullName>
    </submittedName>
</protein>
<dbReference type="Pfam" id="PF00534">
    <property type="entry name" value="Glycos_transf_1"/>
    <property type="match status" value="1"/>
</dbReference>
<organism evidence="3">
    <name type="scientific">Erysipelothrix rhusiopathiae</name>
    <dbReference type="NCBI Taxonomy" id="1648"/>
    <lineage>
        <taxon>Bacteria</taxon>
        <taxon>Bacillati</taxon>
        <taxon>Bacillota</taxon>
        <taxon>Erysipelotrichia</taxon>
        <taxon>Erysipelotrichales</taxon>
        <taxon>Erysipelotrichaceae</taxon>
        <taxon>Erysipelothrix</taxon>
    </lineage>
</organism>
<feature type="domain" description="Glycosyltransferase subfamily 4-like N-terminal" evidence="2">
    <location>
        <begin position="13"/>
        <end position="199"/>
    </location>
</feature>
<evidence type="ECO:0000259" key="2">
    <source>
        <dbReference type="Pfam" id="PF13439"/>
    </source>
</evidence>
<dbReference type="InterPro" id="IPR028098">
    <property type="entry name" value="Glyco_trans_4-like_N"/>
</dbReference>
<evidence type="ECO:0000313" key="3">
    <source>
        <dbReference type="EMBL" id="BCB22634.1"/>
    </source>
</evidence>
<keyword evidence="3" id="KW-0808">Transferase</keyword>
<feature type="domain" description="Glycosyl transferase family 1" evidence="1">
    <location>
        <begin position="212"/>
        <end position="360"/>
    </location>
</feature>
<evidence type="ECO:0000259" key="1">
    <source>
        <dbReference type="Pfam" id="PF00534"/>
    </source>
</evidence>
<sequence>MNVAFFIHTMGRGGAEMALVNLANSLSEQGQKVTLYPILNTGDLSKKLSNDVDFKPIFNLPNFIKKRNVNKTGTLIKGNDGLSLTSKLYAVLWRIFHKQISLVGSRKVGRHDVYISYLEGPTCKFVADLRTNERKIAWVHVDLSREKKSEIFFKNIEENRKNFDCFDDVVAVSTDVKRSLQEYLKINNDIHVIYNIYNVSEIISKSRLPLSDRKRDKLYDDKINIISVGRLTPQKGYDRLVSAISQIKKSNVDLYSKLNIIIVGDGEQEDSLLDLMNDYDVTDAIHLFGFTSNPYNFIAQSDVFISSSRTEGFSTVAVEATILGKYIVTTDCSGMKEILISKTQGCIFENSTQGIVESLEHIGQNIESIKSSSVDNNIEAYMNSLDDHLQLLLSHKESIKPQ</sequence>
<reference evidence="3" key="1">
    <citation type="submission" date="2020-02" db="EMBL/GenBank/DDBJ databases">
        <title>Development of a multiplex PCR-based assay for rapid serotyping of Erysipelothrix species.</title>
        <authorList>
            <person name="Shimoji Y."/>
            <person name="Shiraiwa K."/>
            <person name="Tominaga H."/>
            <person name="Nishikawa S."/>
            <person name="Eguchi M."/>
            <person name="Hikono H."/>
            <person name="Ogawa Y."/>
        </authorList>
    </citation>
    <scope>NUCLEOTIDE SEQUENCE</scope>
    <source>
        <strain evidence="3">Goda</strain>
    </source>
</reference>
<name>A0A6S6I1G4_ERYRH</name>
<dbReference type="Gene3D" id="3.40.50.2000">
    <property type="entry name" value="Glycogen Phosphorylase B"/>
    <property type="match status" value="2"/>
</dbReference>
<dbReference type="AlphaFoldDB" id="A0A6S6I1G4"/>
<accession>A0A6S6I1G4</accession>